<dbReference type="PANTHER" id="PTHR30319:SF1">
    <property type="entry name" value="TRANSCRIPTIONAL REPRESSOR PAAX"/>
    <property type="match status" value="1"/>
</dbReference>
<organism evidence="4 5">
    <name type="scientific">Luteipulveratus mongoliensis</name>
    <dbReference type="NCBI Taxonomy" id="571913"/>
    <lineage>
        <taxon>Bacteria</taxon>
        <taxon>Bacillati</taxon>
        <taxon>Actinomycetota</taxon>
        <taxon>Actinomycetes</taxon>
        <taxon>Micrococcales</taxon>
        <taxon>Dermacoccaceae</taxon>
        <taxon>Luteipulveratus</taxon>
    </lineage>
</organism>
<evidence type="ECO:0000259" key="2">
    <source>
        <dbReference type="Pfam" id="PF08223"/>
    </source>
</evidence>
<dbReference type="Proteomes" id="UP000066480">
    <property type="component" value="Chromosome"/>
</dbReference>
<feature type="domain" description="Transcriptional repressor PaaX-like central Cas2-like" evidence="3">
    <location>
        <begin position="88"/>
        <end position="140"/>
    </location>
</feature>
<dbReference type="PANTHER" id="PTHR30319">
    <property type="entry name" value="PHENYLACETIC ACID REGULATOR-RELATED TRANSCRIPTIONAL REPRESSOR"/>
    <property type="match status" value="1"/>
</dbReference>
<dbReference type="InterPro" id="IPR048846">
    <property type="entry name" value="PaaX-like_central"/>
</dbReference>
<dbReference type="Pfam" id="PF20803">
    <property type="entry name" value="PaaX_M"/>
    <property type="match status" value="1"/>
</dbReference>
<dbReference type="PIRSF" id="PIRSF020623">
    <property type="entry name" value="PaaX"/>
    <property type="match status" value="1"/>
</dbReference>
<dbReference type="AlphaFoldDB" id="A0A0K1JM26"/>
<dbReference type="Pfam" id="PF07848">
    <property type="entry name" value="PaaX"/>
    <property type="match status" value="1"/>
</dbReference>
<keyword evidence="5" id="KW-1185">Reference proteome</keyword>
<protein>
    <recommendedName>
        <fullName evidence="6">PaaX family transcriptional regulator</fullName>
    </recommendedName>
</protein>
<evidence type="ECO:0000259" key="3">
    <source>
        <dbReference type="Pfam" id="PF20803"/>
    </source>
</evidence>
<name>A0A0K1JM26_9MICO</name>
<feature type="domain" description="Transcriptional repressor PaaX-like N-terminal" evidence="1">
    <location>
        <begin position="3"/>
        <end position="61"/>
    </location>
</feature>
<dbReference type="InterPro" id="IPR012906">
    <property type="entry name" value="PaaX-like_N"/>
</dbReference>
<reference evidence="4 5" key="1">
    <citation type="submission" date="2015-03" db="EMBL/GenBank/DDBJ databases">
        <title>Luteipulveratus halotolerans sp. nov., a novel actinobacterium (Dermacoccaceae) from Sarawak, Malaysia.</title>
        <authorList>
            <person name="Juboi H."/>
            <person name="Basik A."/>
            <person name="Shamsul S.S."/>
            <person name="Arnold P."/>
            <person name="Schmitt E.K."/>
            <person name="Sanglier J.-J."/>
            <person name="Yeo T."/>
        </authorList>
    </citation>
    <scope>NUCLEOTIDE SEQUENCE [LARGE SCALE GENOMIC DNA]</scope>
    <source>
        <strain evidence="4 5">MN07-A0370</strain>
    </source>
</reference>
<dbReference type="Pfam" id="PF08223">
    <property type="entry name" value="PaaX_C"/>
    <property type="match status" value="1"/>
</dbReference>
<sequence length="274" mass="30239">MHARSAVFDLYGDHLASRGGWAPIASVVRLLDAVDVGAPAVRTAVSRLSREGWLEADERHGVRGYATTPRATRRLASAWDRIYRTSPPTWDGRWHVLVCEHVSDRSRRDRISASLGYLGFARMAPDTWVGPRTSDELESALEGQASRSFEASFDGDGAALAEELWDLRELAAAYDDFVGWADLVTSAVADLPRRPREAFAVRTELVHEWRKFLFRDPGLPPEVLPNDWPGHAAAARFDELTRELRPAAGAFVDGCLRGDPDVIGVPHAALESSD</sequence>
<dbReference type="RefSeq" id="WP_052594479.1">
    <property type="nucleotide sequence ID" value="NZ_CP011112.1"/>
</dbReference>
<dbReference type="InterPro" id="IPR011965">
    <property type="entry name" value="PaaX_trns_reg"/>
</dbReference>
<accession>A0A0K1JM26</accession>
<dbReference type="InterPro" id="IPR013225">
    <property type="entry name" value="PaaX_C"/>
</dbReference>
<evidence type="ECO:0008006" key="6">
    <source>
        <dbReference type="Google" id="ProtNLM"/>
    </source>
</evidence>
<evidence type="ECO:0000313" key="4">
    <source>
        <dbReference type="EMBL" id="AKU17643.1"/>
    </source>
</evidence>
<dbReference type="KEGG" id="lmoi:VV02_20345"/>
<dbReference type="GO" id="GO:0006351">
    <property type="term" value="P:DNA-templated transcription"/>
    <property type="evidence" value="ECO:0007669"/>
    <property type="project" value="InterPro"/>
</dbReference>
<evidence type="ECO:0000313" key="5">
    <source>
        <dbReference type="Proteomes" id="UP000066480"/>
    </source>
</evidence>
<dbReference type="InterPro" id="IPR036388">
    <property type="entry name" value="WH-like_DNA-bd_sf"/>
</dbReference>
<dbReference type="Gene3D" id="1.10.10.10">
    <property type="entry name" value="Winged helix-like DNA-binding domain superfamily/Winged helix DNA-binding domain"/>
    <property type="match status" value="1"/>
</dbReference>
<feature type="domain" description="Transcriptional repressor PaaX-like C-terminal" evidence="2">
    <location>
        <begin position="165"/>
        <end position="253"/>
    </location>
</feature>
<evidence type="ECO:0000259" key="1">
    <source>
        <dbReference type="Pfam" id="PF07848"/>
    </source>
</evidence>
<dbReference type="OrthoDB" id="2270427at2"/>
<dbReference type="PATRIC" id="fig|571913.6.peg.4125"/>
<dbReference type="Gene3D" id="1.20.58.1460">
    <property type="match status" value="1"/>
</dbReference>
<gene>
    <name evidence="4" type="ORF">VV02_20345</name>
</gene>
<dbReference type="STRING" id="571913.VV02_20345"/>
<dbReference type="EMBL" id="CP011112">
    <property type="protein sequence ID" value="AKU17643.1"/>
    <property type="molecule type" value="Genomic_DNA"/>
</dbReference>
<proteinExistence type="predicted"/>
<dbReference type="Gene3D" id="3.30.70.2650">
    <property type="match status" value="1"/>
</dbReference>